<keyword evidence="3" id="KW-0862">Zinc</keyword>
<dbReference type="GO" id="GO:0061665">
    <property type="term" value="F:SUMO ligase activity"/>
    <property type="evidence" value="ECO:0007669"/>
    <property type="project" value="TreeGrafter"/>
</dbReference>
<proteinExistence type="predicted"/>
<dbReference type="GO" id="GO:0016925">
    <property type="term" value="P:protein sumoylation"/>
    <property type="evidence" value="ECO:0007669"/>
    <property type="project" value="TreeGrafter"/>
</dbReference>
<comment type="caution">
    <text evidence="6">The sequence shown here is derived from an EMBL/GenBank/DDBJ whole genome shotgun (WGS) entry which is preliminary data.</text>
</comment>
<dbReference type="OrthoDB" id="28127at2759"/>
<dbReference type="GO" id="GO:0008270">
    <property type="term" value="F:zinc ion binding"/>
    <property type="evidence" value="ECO:0007669"/>
    <property type="project" value="UniProtKB-KW"/>
</dbReference>
<evidence type="ECO:0000256" key="4">
    <source>
        <dbReference type="PROSITE-ProRule" id="PRU00452"/>
    </source>
</evidence>
<feature type="domain" description="SP-RING-type" evidence="5">
    <location>
        <begin position="141"/>
        <end position="232"/>
    </location>
</feature>
<dbReference type="InterPro" id="IPR004181">
    <property type="entry name" value="Znf_MIZ"/>
</dbReference>
<dbReference type="PANTHER" id="PTHR10782:SF4">
    <property type="entry name" value="TONALLI, ISOFORM E"/>
    <property type="match status" value="1"/>
</dbReference>
<dbReference type="Gene3D" id="3.30.40.10">
    <property type="entry name" value="Zinc/RING finger domain, C3HC4 (zinc finger)"/>
    <property type="match status" value="1"/>
</dbReference>
<dbReference type="VEuPathDB" id="PiroplasmaDB:BOVATA_029370"/>
<dbReference type="EMBL" id="BDSA01000003">
    <property type="protein sequence ID" value="GBE61444.1"/>
    <property type="molecule type" value="Genomic_DNA"/>
</dbReference>
<dbReference type="Proteomes" id="UP000236319">
    <property type="component" value="Unassembled WGS sequence"/>
</dbReference>
<keyword evidence="1" id="KW-0479">Metal-binding</keyword>
<dbReference type="SUPFAM" id="SSF57850">
    <property type="entry name" value="RING/U-box"/>
    <property type="match status" value="1"/>
</dbReference>
<protein>
    <submittedName>
        <fullName evidence="6">MIZ SP-RING zinc finger domain-containing protein</fullName>
    </submittedName>
</protein>
<organism evidence="6 7">
    <name type="scientific">Babesia ovata</name>
    <dbReference type="NCBI Taxonomy" id="189622"/>
    <lineage>
        <taxon>Eukaryota</taxon>
        <taxon>Sar</taxon>
        <taxon>Alveolata</taxon>
        <taxon>Apicomplexa</taxon>
        <taxon>Aconoidasida</taxon>
        <taxon>Piroplasmida</taxon>
        <taxon>Babesiidae</taxon>
        <taxon>Babesia</taxon>
    </lineage>
</organism>
<dbReference type="AlphaFoldDB" id="A0A2H6KEP0"/>
<evidence type="ECO:0000256" key="1">
    <source>
        <dbReference type="ARBA" id="ARBA00022723"/>
    </source>
</evidence>
<sequence>MGNRHEVFNVDTPGFDKWSTQNKDVYVVSLPLSKNKLVHEWPKTFELRINNELVHVVKAPNWGHTRRDNPIKVTYAMHRRDNRVELSSTTYDDPRSLFLIIIMVSKRVTVERIIETIKTRRSIPVAESKHRILEFLNTQLEDDDVICVENNNRVELHCPITLGRMELPTRGENCKHIQCFDLSAYLQVMQNMSTFNQRWKCPECPLIVKPMDLVIDSYVLEILNTTPQGTSTVELDETGDYRVVNCSSICNYIQGPAEFGKTNNRECASGQCDSGSFNNIPVSSEKGLTALHTNCDPKPSKTEHASVKAECGLNVGCVIDLDRNDQLAAITSTESTSEKLFICLESSDGEELARNDARQIMSGGGDESRGDVFSPAHSTAVGKDARKAANLNKEFAGQLQVYGGPKSTLSQRLSRLPQIAGDAEVTKGRKRMSTGTCTQKSLLPTSPSIDKSVSVKTYEHSAVKQSKRRTALDISAERFAFFS</sequence>
<evidence type="ECO:0000313" key="7">
    <source>
        <dbReference type="Proteomes" id="UP000236319"/>
    </source>
</evidence>
<evidence type="ECO:0000256" key="2">
    <source>
        <dbReference type="ARBA" id="ARBA00022771"/>
    </source>
</evidence>
<gene>
    <name evidence="6" type="ORF">BOVATA_029370</name>
</gene>
<name>A0A2H6KEP0_9APIC</name>
<dbReference type="InterPro" id="IPR013083">
    <property type="entry name" value="Znf_RING/FYVE/PHD"/>
</dbReference>
<reference evidence="6 7" key="1">
    <citation type="journal article" date="2017" name="BMC Genomics">
        <title>Whole-genome assembly of Babesia ovata and comparative genomics between closely related pathogens.</title>
        <authorList>
            <person name="Yamagishi J."/>
            <person name="Asada M."/>
            <person name="Hakimi H."/>
            <person name="Tanaka T.Q."/>
            <person name="Sugimoto C."/>
            <person name="Kawazu S."/>
        </authorList>
    </citation>
    <scope>NUCLEOTIDE SEQUENCE [LARGE SCALE GENOMIC DNA]</scope>
    <source>
        <strain evidence="6 7">Miyake</strain>
    </source>
</reference>
<dbReference type="RefSeq" id="XP_028867687.1">
    <property type="nucleotide sequence ID" value="XM_029011854.1"/>
</dbReference>
<keyword evidence="7" id="KW-1185">Reference proteome</keyword>
<accession>A0A2H6KEP0</accession>
<dbReference type="GO" id="GO:0000785">
    <property type="term" value="C:chromatin"/>
    <property type="evidence" value="ECO:0007669"/>
    <property type="project" value="TreeGrafter"/>
</dbReference>
<dbReference type="GeneID" id="39875214"/>
<keyword evidence="2 4" id="KW-0863">Zinc-finger</keyword>
<evidence type="ECO:0000259" key="5">
    <source>
        <dbReference type="PROSITE" id="PS51044"/>
    </source>
</evidence>
<dbReference type="Pfam" id="PF02891">
    <property type="entry name" value="zf-MIZ"/>
    <property type="match status" value="1"/>
</dbReference>
<dbReference type="PROSITE" id="PS51044">
    <property type="entry name" value="ZF_SP_RING"/>
    <property type="match status" value="1"/>
</dbReference>
<evidence type="ECO:0000313" key="6">
    <source>
        <dbReference type="EMBL" id="GBE61444.1"/>
    </source>
</evidence>
<dbReference type="PANTHER" id="PTHR10782">
    <property type="entry name" value="ZINC FINGER MIZ DOMAIN-CONTAINING PROTEIN"/>
    <property type="match status" value="1"/>
</dbReference>
<evidence type="ECO:0000256" key="3">
    <source>
        <dbReference type="ARBA" id="ARBA00022833"/>
    </source>
</evidence>
<dbReference type="CDD" id="cd16650">
    <property type="entry name" value="SP-RING_PIAS-like"/>
    <property type="match status" value="1"/>
</dbReference>